<keyword evidence="6" id="KW-1185">Reference proteome</keyword>
<keyword evidence="3" id="KW-0804">Transcription</keyword>
<dbReference type="InterPro" id="IPR009057">
    <property type="entry name" value="Homeodomain-like_sf"/>
</dbReference>
<dbReference type="PROSITE" id="PS01124">
    <property type="entry name" value="HTH_ARAC_FAMILY_2"/>
    <property type="match status" value="1"/>
</dbReference>
<evidence type="ECO:0000256" key="1">
    <source>
        <dbReference type="ARBA" id="ARBA00023015"/>
    </source>
</evidence>
<evidence type="ECO:0000256" key="3">
    <source>
        <dbReference type="ARBA" id="ARBA00023163"/>
    </source>
</evidence>
<organism evidence="5 6">
    <name type="scientific">Parapedobacter koreensis</name>
    <dbReference type="NCBI Taxonomy" id="332977"/>
    <lineage>
        <taxon>Bacteria</taxon>
        <taxon>Pseudomonadati</taxon>
        <taxon>Bacteroidota</taxon>
        <taxon>Sphingobacteriia</taxon>
        <taxon>Sphingobacteriales</taxon>
        <taxon>Sphingobacteriaceae</taxon>
        <taxon>Parapedobacter</taxon>
    </lineage>
</organism>
<gene>
    <name evidence="5" type="ORF">SAMN05421740_106217</name>
</gene>
<keyword evidence="2 5" id="KW-0238">DNA-binding</keyword>
<keyword evidence="1" id="KW-0805">Transcription regulation</keyword>
<protein>
    <submittedName>
        <fullName evidence="5">AraC-type DNA-binding protein</fullName>
    </submittedName>
</protein>
<dbReference type="STRING" id="332977.SAMN05421740_106217"/>
<dbReference type="OrthoDB" id="2585681at2"/>
<sequence>MQHRIYESNYKKFGLIKVSVNMVDALNSHQFHGYIRILYLPAGHRVTVDFDEYTGRQPGVFFITNQHLTVHAIGEGTGFFIYYNRDFYCIQIHDAEVACDGLLFNNSYQMPLTALSADENQVAAYLFQQMEEEFELNASSQEEMLRVYLKQLIIRATRIWKKQQLGKLNDEPHRETEFFREFSRLVEIHYKRKHSVSEYADLMGVAAKTLSNKFRRFDLPQPNDVIKDRIILEAKRLLSHTALSVKEIAYDLGYDDPAYFNRLFTSKVGNSPAIFKKNYQ</sequence>
<name>A0A1H7R1B0_9SPHI</name>
<evidence type="ECO:0000313" key="6">
    <source>
        <dbReference type="Proteomes" id="UP000198916"/>
    </source>
</evidence>
<dbReference type="Gene3D" id="1.10.10.60">
    <property type="entry name" value="Homeodomain-like"/>
    <property type="match status" value="1"/>
</dbReference>
<dbReference type="AlphaFoldDB" id="A0A1H7R1B0"/>
<evidence type="ECO:0000256" key="2">
    <source>
        <dbReference type="ARBA" id="ARBA00023125"/>
    </source>
</evidence>
<dbReference type="SMART" id="SM00342">
    <property type="entry name" value="HTH_ARAC"/>
    <property type="match status" value="1"/>
</dbReference>
<dbReference type="InterPro" id="IPR018060">
    <property type="entry name" value="HTH_AraC"/>
</dbReference>
<dbReference type="EMBL" id="FNZR01000006">
    <property type="protein sequence ID" value="SEL53953.1"/>
    <property type="molecule type" value="Genomic_DNA"/>
</dbReference>
<dbReference type="Proteomes" id="UP000198916">
    <property type="component" value="Unassembled WGS sequence"/>
</dbReference>
<evidence type="ECO:0000259" key="4">
    <source>
        <dbReference type="PROSITE" id="PS01124"/>
    </source>
</evidence>
<dbReference type="PANTHER" id="PTHR43280:SF32">
    <property type="entry name" value="TRANSCRIPTIONAL REGULATORY PROTEIN"/>
    <property type="match status" value="1"/>
</dbReference>
<evidence type="ECO:0000313" key="5">
    <source>
        <dbReference type="EMBL" id="SEL53953.1"/>
    </source>
</evidence>
<dbReference type="PANTHER" id="PTHR43280">
    <property type="entry name" value="ARAC-FAMILY TRANSCRIPTIONAL REGULATOR"/>
    <property type="match status" value="1"/>
</dbReference>
<dbReference type="RefSeq" id="WP_090606807.1">
    <property type="nucleotide sequence ID" value="NZ_FNZR01000006.1"/>
</dbReference>
<proteinExistence type="predicted"/>
<reference evidence="6" key="1">
    <citation type="submission" date="2016-10" db="EMBL/GenBank/DDBJ databases">
        <authorList>
            <person name="Varghese N."/>
            <person name="Submissions S."/>
        </authorList>
    </citation>
    <scope>NUCLEOTIDE SEQUENCE [LARGE SCALE GENOMIC DNA]</scope>
    <source>
        <strain evidence="6">Jip14</strain>
    </source>
</reference>
<dbReference type="GO" id="GO:0043565">
    <property type="term" value="F:sequence-specific DNA binding"/>
    <property type="evidence" value="ECO:0007669"/>
    <property type="project" value="InterPro"/>
</dbReference>
<feature type="domain" description="HTH araC/xylS-type" evidence="4">
    <location>
        <begin position="180"/>
        <end position="278"/>
    </location>
</feature>
<dbReference type="Pfam" id="PF12833">
    <property type="entry name" value="HTH_18"/>
    <property type="match status" value="1"/>
</dbReference>
<dbReference type="GO" id="GO:0003700">
    <property type="term" value="F:DNA-binding transcription factor activity"/>
    <property type="evidence" value="ECO:0007669"/>
    <property type="project" value="InterPro"/>
</dbReference>
<dbReference type="SUPFAM" id="SSF46689">
    <property type="entry name" value="Homeodomain-like"/>
    <property type="match status" value="1"/>
</dbReference>
<accession>A0A1H7R1B0</accession>